<keyword evidence="2" id="KW-1185">Reference proteome</keyword>
<gene>
    <name evidence="1" type="ORF">SLOPH_560</name>
</gene>
<sequence length="139" mass="16351">MVENIQFNSEIHDKSYPNEIYSVSYSDSNTDSWELSNLRIKKKNKECPIINLLFADPGILLSDIENSHEYTIENNICLARPFDKDYLFFECKDISESNMNIAKKIKKNTYDVACYNPDDDLHNKFKQDVECMVEIEKYD</sequence>
<dbReference type="Proteomes" id="UP000014978">
    <property type="component" value="Unassembled WGS sequence"/>
</dbReference>
<dbReference type="HOGENOM" id="CLU_1846398_0_0_1"/>
<dbReference type="AlphaFoldDB" id="S7W8D7"/>
<comment type="caution">
    <text evidence="1">The sequence shown here is derived from an EMBL/GenBank/DDBJ whole genome shotgun (WGS) entry which is preliminary data.</text>
</comment>
<proteinExistence type="predicted"/>
<accession>S7W8D7</accession>
<reference evidence="2" key="1">
    <citation type="journal article" date="2013" name="PLoS Genet.">
        <title>The genome of Spraguea lophii and the basis of host-microsporidian interactions.</title>
        <authorList>
            <person name="Campbell S.E."/>
            <person name="Williams T.A."/>
            <person name="Yousuf A."/>
            <person name="Soanes D.M."/>
            <person name="Paszkiewicz K.H."/>
            <person name="Williams B.A.P."/>
        </authorList>
    </citation>
    <scope>NUCLEOTIDE SEQUENCE [LARGE SCALE GENOMIC DNA]</scope>
    <source>
        <strain evidence="2">42_110</strain>
    </source>
</reference>
<protein>
    <submittedName>
        <fullName evidence="1">Uncharacterized protein</fullName>
    </submittedName>
</protein>
<organism evidence="1 2">
    <name type="scientific">Spraguea lophii (strain 42_110)</name>
    <name type="common">Microsporidian parasite</name>
    <dbReference type="NCBI Taxonomy" id="1358809"/>
    <lineage>
        <taxon>Eukaryota</taxon>
        <taxon>Fungi</taxon>
        <taxon>Fungi incertae sedis</taxon>
        <taxon>Microsporidia</taxon>
        <taxon>Spragueidae</taxon>
        <taxon>Spraguea</taxon>
    </lineage>
</organism>
<name>S7W8D7_SPRLO</name>
<dbReference type="EMBL" id="ATCN01001094">
    <property type="protein sequence ID" value="EPR78002.1"/>
    <property type="molecule type" value="Genomic_DNA"/>
</dbReference>
<evidence type="ECO:0000313" key="2">
    <source>
        <dbReference type="Proteomes" id="UP000014978"/>
    </source>
</evidence>
<evidence type="ECO:0000313" key="1">
    <source>
        <dbReference type="EMBL" id="EPR78002.1"/>
    </source>
</evidence>
<dbReference type="InParanoid" id="S7W8D7"/>
<dbReference type="VEuPathDB" id="MicrosporidiaDB:SLOPH_560"/>